<comment type="similarity">
    <text evidence="7">Belongs to the type 2 tetrahydrodipicolinate N-succinyltransferase family.</text>
</comment>
<feature type="binding site" evidence="7">
    <location>
        <position position="214"/>
    </location>
    <ligand>
        <name>succinyl-CoA</name>
        <dbReference type="ChEBI" id="CHEBI:57292"/>
    </ligand>
</feature>
<dbReference type="GO" id="GO:0005737">
    <property type="term" value="C:cytoplasm"/>
    <property type="evidence" value="ECO:0007669"/>
    <property type="project" value="UniProtKB-SubCell"/>
</dbReference>
<organism evidence="9 10">
    <name type="scientific">Nanchangia anserum</name>
    <dbReference type="NCBI Taxonomy" id="2692125"/>
    <lineage>
        <taxon>Bacteria</taxon>
        <taxon>Bacillati</taxon>
        <taxon>Actinomycetota</taxon>
        <taxon>Actinomycetes</taxon>
        <taxon>Actinomycetales</taxon>
        <taxon>Actinomycetaceae</taxon>
        <taxon>Nanchangia</taxon>
    </lineage>
</organism>
<keyword evidence="1 7" id="KW-0963">Cytoplasm</keyword>
<comment type="pathway">
    <text evidence="7">Amino-acid biosynthesis; L-lysine biosynthesis via DAP pathway; LL-2,6-diaminopimelate from (S)-tetrahydrodipicolinate (succinylase route): step 1/3.</text>
</comment>
<dbReference type="Gene3D" id="3.30.70.2010">
    <property type="match status" value="1"/>
</dbReference>
<dbReference type="Pfam" id="PF14602">
    <property type="entry name" value="Hexapep_2"/>
    <property type="match status" value="1"/>
</dbReference>
<dbReference type="GO" id="GO:0019877">
    <property type="term" value="P:diaminopimelate biosynthetic process"/>
    <property type="evidence" value="ECO:0007669"/>
    <property type="project" value="UniProtKB-UniRule"/>
</dbReference>
<dbReference type="InterPro" id="IPR032784">
    <property type="entry name" value="THDPS_M"/>
</dbReference>
<dbReference type="UniPathway" id="UPA00034">
    <property type="reaction ID" value="UER00019"/>
</dbReference>
<gene>
    <name evidence="7" type="primary">dapD</name>
    <name evidence="9" type="ORF">H8R10_07665</name>
</gene>
<evidence type="ECO:0000313" key="10">
    <source>
        <dbReference type="Proteomes" id="UP000627538"/>
    </source>
</evidence>
<feature type="binding site" evidence="7">
    <location>
        <position position="196"/>
    </location>
    <ligand>
        <name>succinyl-CoA</name>
        <dbReference type="ChEBI" id="CHEBI:57292"/>
    </ligand>
</feature>
<keyword evidence="10" id="KW-1185">Reference proteome</keyword>
<name>A0A8I0GDE5_9ACTO</name>
<feature type="binding site" evidence="7">
    <location>
        <position position="259"/>
    </location>
    <ligand>
        <name>succinyl-CoA</name>
        <dbReference type="ChEBI" id="CHEBI:57292"/>
    </ligand>
</feature>
<comment type="caution">
    <text evidence="7">Lacks conserved residue(s) required for the propagation of feature annotation.</text>
</comment>
<comment type="function">
    <text evidence="7">Catalyzes the conversion of the cyclic tetrahydrodipicolinate (THDP) into the acyclic N-succinyl-L-2-amino-6-oxopimelate using succinyl-CoA.</text>
</comment>
<reference evidence="9 10" key="1">
    <citation type="submission" date="2020-08" db="EMBL/GenBank/DDBJ databases">
        <title>Winkia gen. nov., sp. nov., isolated from faeces of the Anser albifrons in China.</title>
        <authorList>
            <person name="Liu Q."/>
        </authorList>
    </citation>
    <scope>NUCLEOTIDE SEQUENCE [LARGE SCALE GENOMIC DNA]</scope>
    <source>
        <strain evidence="9 10">C62</strain>
    </source>
</reference>
<dbReference type="Gene3D" id="2.160.10.10">
    <property type="entry name" value="Hexapeptide repeat proteins"/>
    <property type="match status" value="1"/>
</dbReference>
<dbReference type="InterPro" id="IPR038361">
    <property type="entry name" value="THDPS_M_sf"/>
</dbReference>
<evidence type="ECO:0000256" key="1">
    <source>
        <dbReference type="ARBA" id="ARBA00022490"/>
    </source>
</evidence>
<dbReference type="RefSeq" id="WP_191072195.1">
    <property type="nucleotide sequence ID" value="NZ_JACRUO010000002.1"/>
</dbReference>
<dbReference type="InterPro" id="IPR001451">
    <property type="entry name" value="Hexapep"/>
</dbReference>
<dbReference type="SUPFAM" id="SSF51161">
    <property type="entry name" value="Trimeric LpxA-like enzymes"/>
    <property type="match status" value="1"/>
</dbReference>
<keyword evidence="3 7" id="KW-0808">Transferase</keyword>
<keyword evidence="6 7" id="KW-0012">Acyltransferase</keyword>
<dbReference type="Proteomes" id="UP000627538">
    <property type="component" value="Unassembled WGS sequence"/>
</dbReference>
<evidence type="ECO:0000256" key="7">
    <source>
        <dbReference type="HAMAP-Rule" id="MF_02122"/>
    </source>
</evidence>
<comment type="catalytic activity">
    <reaction evidence="7">
        <text>(S)-2,3,4,5-tetrahydrodipicolinate + succinyl-CoA + H2O = (S)-2-succinylamino-6-oxoheptanedioate + CoA</text>
        <dbReference type="Rhea" id="RHEA:17325"/>
        <dbReference type="ChEBI" id="CHEBI:15377"/>
        <dbReference type="ChEBI" id="CHEBI:15685"/>
        <dbReference type="ChEBI" id="CHEBI:16845"/>
        <dbReference type="ChEBI" id="CHEBI:57287"/>
        <dbReference type="ChEBI" id="CHEBI:57292"/>
        <dbReference type="EC" id="2.3.1.117"/>
    </reaction>
</comment>
<dbReference type="EMBL" id="JACRUO010000002">
    <property type="protein sequence ID" value="MBD3690100.1"/>
    <property type="molecule type" value="Genomic_DNA"/>
</dbReference>
<dbReference type="EC" id="2.3.1.117" evidence="7"/>
<proteinExistence type="inferred from homology"/>
<sequence>MSTRTAWGLGLATVTDDGQTLDVWYPEPVLGDKPADGMADLLAELSQIEGPDATRAVHRSVVQVAIDLDTPPQSTADAYLRLHLLSHRLVLPNTINLESLHSRMPNVVWTTEGPAAPEGFEATRRRLRIDRGYPIHVLSVDRFPPMVNYVAPSNVRIAEATKVRLGAYLAPGTTVAASAFVDYNAGTLGAAMIEGRLSRGVTVGEGSDIGGGASTFGVGTGTQTTVALGERCLMGANSGLGIPLGDDCIVEAGLYVTPGTKVTVLPNAGVAPGEDGHFADPAIVSAKDLAGVSNVTFRRNSQTGRVEVLPRSDSKITLDPAAFLG</sequence>
<feature type="binding site" evidence="7">
    <location>
        <position position="236"/>
    </location>
    <ligand>
        <name>succinyl-CoA</name>
        <dbReference type="ChEBI" id="CHEBI:57292"/>
    </ligand>
</feature>
<feature type="binding site" evidence="7">
    <location>
        <begin position="298"/>
        <end position="301"/>
    </location>
    <ligand>
        <name>succinyl-CoA</name>
        <dbReference type="ChEBI" id="CHEBI:57292"/>
    </ligand>
</feature>
<evidence type="ECO:0000256" key="5">
    <source>
        <dbReference type="ARBA" id="ARBA00023154"/>
    </source>
</evidence>
<dbReference type="InterPro" id="IPR011004">
    <property type="entry name" value="Trimer_LpxA-like_sf"/>
</dbReference>
<dbReference type="GO" id="GO:0008666">
    <property type="term" value="F:2,3,4,5-tetrahydropyridine-2,6-dicarboxylate N-succinyltransferase activity"/>
    <property type="evidence" value="ECO:0007669"/>
    <property type="project" value="UniProtKB-UniRule"/>
</dbReference>
<protein>
    <recommendedName>
        <fullName evidence="7">2,3,4,5-tetrahydropyridine-2,6-dicarboxylate N-succinyltransferase</fullName>
        <ecNumber evidence="7">2.3.1.117</ecNumber>
    </recommendedName>
    <alternativeName>
        <fullName evidence="7">Tetrahydrodipicolinate N-succinyltransferase</fullName>
        <shortName evidence="7">THDP succinyltransferase</shortName>
        <shortName evidence="7">THP succinyltransferase</shortName>
    </alternativeName>
    <alternativeName>
        <fullName evidence="7">Tetrahydropicolinate succinylase</fullName>
    </alternativeName>
</protein>
<dbReference type="AlphaFoldDB" id="A0A8I0GDE5"/>
<evidence type="ECO:0000256" key="6">
    <source>
        <dbReference type="ARBA" id="ARBA00023315"/>
    </source>
</evidence>
<evidence type="ECO:0000313" key="9">
    <source>
        <dbReference type="EMBL" id="MBD3690100.1"/>
    </source>
</evidence>
<feature type="active site" description="Acyl-anhydride intermediate" evidence="7">
    <location>
        <position position="194"/>
    </location>
</feature>
<evidence type="ECO:0000256" key="4">
    <source>
        <dbReference type="ARBA" id="ARBA00022915"/>
    </source>
</evidence>
<keyword evidence="2 7" id="KW-0028">Amino-acid biosynthesis</keyword>
<comment type="subunit">
    <text evidence="7">Homotrimer.</text>
</comment>
<comment type="subcellular location">
    <subcellularLocation>
        <location evidence="7">Cytoplasm</location>
    </subcellularLocation>
</comment>
<accession>A0A8I0GDE5</accession>
<keyword evidence="4 7" id="KW-0220">Diaminopimelate biosynthesis</keyword>
<evidence type="ECO:0000259" key="8">
    <source>
        <dbReference type="Pfam" id="PF14789"/>
    </source>
</evidence>
<dbReference type="HAMAP" id="MF_02122">
    <property type="entry name" value="DapD_type2"/>
    <property type="match status" value="1"/>
</dbReference>
<evidence type="ECO:0000256" key="3">
    <source>
        <dbReference type="ARBA" id="ARBA00022679"/>
    </source>
</evidence>
<feature type="domain" description="2,3,4,5-tetrahydropyridine-2,6-dicarboxylate N-succinyltransferase middle" evidence="8">
    <location>
        <begin position="105"/>
        <end position="144"/>
    </location>
</feature>
<feature type="binding site" evidence="7">
    <location>
        <position position="211"/>
    </location>
    <ligand>
        <name>succinyl-CoA</name>
        <dbReference type="ChEBI" id="CHEBI:57292"/>
    </ligand>
</feature>
<dbReference type="InterPro" id="IPR026586">
    <property type="entry name" value="Type2_DapD"/>
</dbReference>
<feature type="binding site" evidence="7">
    <location>
        <begin position="251"/>
        <end position="252"/>
    </location>
    <ligand>
        <name>succinyl-CoA</name>
        <dbReference type="ChEBI" id="CHEBI:57292"/>
    </ligand>
</feature>
<dbReference type="Gene3D" id="3.30.60.70">
    <property type="entry name" value="Trimeric LpxA-like enzymes"/>
    <property type="match status" value="1"/>
</dbReference>
<dbReference type="Pfam" id="PF14789">
    <property type="entry name" value="THDPS_M"/>
    <property type="match status" value="1"/>
</dbReference>
<comment type="caution">
    <text evidence="9">The sequence shown here is derived from an EMBL/GenBank/DDBJ whole genome shotgun (WGS) entry which is preliminary data.</text>
</comment>
<keyword evidence="5 7" id="KW-0457">Lysine biosynthesis</keyword>
<evidence type="ECO:0000256" key="2">
    <source>
        <dbReference type="ARBA" id="ARBA00022605"/>
    </source>
</evidence>
<dbReference type="GO" id="GO:0009089">
    <property type="term" value="P:lysine biosynthetic process via diaminopimelate"/>
    <property type="evidence" value="ECO:0007669"/>
    <property type="project" value="UniProtKB-UniRule"/>
</dbReference>